<proteinExistence type="predicted"/>
<protein>
    <submittedName>
        <fullName evidence="1">Uncharacterized protein</fullName>
    </submittedName>
</protein>
<sequence>MRVVEVLDETTASYSLSAQPCFENLHGAANRMAGLLVLLAVTKSRHVLDIGVHQAATTLLRTGIEEFRGLSPTPRSRHFHRHLGKAGGFLAIAMKDIDATLSGAVGARDPLPPLRTAWEELRSASKCLPGFEVVDFEHSCCALHQTAN</sequence>
<dbReference type="Proteomes" id="UP000585507">
    <property type="component" value="Unassembled WGS sequence"/>
</dbReference>
<evidence type="ECO:0000313" key="2">
    <source>
        <dbReference type="Proteomes" id="UP000585507"/>
    </source>
</evidence>
<accession>A0A7W8UB86</accession>
<comment type="caution">
    <text evidence="1">The sequence shown here is derived from an EMBL/GenBank/DDBJ whole genome shotgun (WGS) entry which is preliminary data.</text>
</comment>
<reference evidence="1 2" key="1">
    <citation type="submission" date="2020-08" db="EMBL/GenBank/DDBJ databases">
        <title>Genomic Encyclopedia of Type Strains, Phase IV (KMG-V): Genome sequencing to study the core and pangenomes of soil and plant-associated prokaryotes.</title>
        <authorList>
            <person name="Whitman W."/>
        </authorList>
    </citation>
    <scope>NUCLEOTIDE SEQUENCE [LARGE SCALE GENOMIC DNA]</scope>
    <source>
        <strain evidence="1 2">SEMIA 4084</strain>
    </source>
</reference>
<dbReference type="EMBL" id="JACHBK010000006">
    <property type="protein sequence ID" value="MBB5536186.1"/>
    <property type="molecule type" value="Genomic_DNA"/>
</dbReference>
<evidence type="ECO:0000313" key="1">
    <source>
        <dbReference type="EMBL" id="MBB5536186.1"/>
    </source>
</evidence>
<gene>
    <name evidence="1" type="ORF">GGD55_002893</name>
</gene>
<dbReference type="AlphaFoldDB" id="A0A7W8UB86"/>
<organism evidence="1 2">
    <name type="scientific">Rhizobium giardinii</name>
    <dbReference type="NCBI Taxonomy" id="56731"/>
    <lineage>
        <taxon>Bacteria</taxon>
        <taxon>Pseudomonadati</taxon>
        <taxon>Pseudomonadota</taxon>
        <taxon>Alphaproteobacteria</taxon>
        <taxon>Hyphomicrobiales</taxon>
        <taxon>Rhizobiaceae</taxon>
        <taxon>Rhizobium/Agrobacterium group</taxon>
        <taxon>Rhizobium</taxon>
    </lineage>
</organism>
<name>A0A7W8UB86_9HYPH</name>
<keyword evidence="2" id="KW-1185">Reference proteome</keyword>
<dbReference type="RefSeq" id="WP_018328885.1">
    <property type="nucleotide sequence ID" value="NZ_JACHBK010000006.1"/>
</dbReference>